<keyword evidence="5 9" id="KW-0798">TonB box</keyword>
<dbReference type="Gene3D" id="2.170.130.10">
    <property type="entry name" value="TonB-dependent receptor, plug domain"/>
    <property type="match status" value="1"/>
</dbReference>
<dbReference type="EMBL" id="PJNI01000019">
    <property type="protein sequence ID" value="PKR79729.1"/>
    <property type="molecule type" value="Genomic_DNA"/>
</dbReference>
<dbReference type="Gene3D" id="2.60.40.1120">
    <property type="entry name" value="Carboxypeptidase-like, regulatory domain"/>
    <property type="match status" value="1"/>
</dbReference>
<evidence type="ECO:0000256" key="1">
    <source>
        <dbReference type="ARBA" id="ARBA00004571"/>
    </source>
</evidence>
<feature type="signal peptide" evidence="11">
    <location>
        <begin position="1"/>
        <end position="19"/>
    </location>
</feature>
<dbReference type="InterPro" id="IPR000531">
    <property type="entry name" value="Beta-barrel_TonB"/>
</dbReference>
<keyword evidence="2 8" id="KW-0813">Transport</keyword>
<dbReference type="InterPro" id="IPR012910">
    <property type="entry name" value="Plug_dom"/>
</dbReference>
<dbReference type="InterPro" id="IPR037066">
    <property type="entry name" value="Plug_dom_sf"/>
</dbReference>
<comment type="caution">
    <text evidence="14">The sequence shown here is derived from an EMBL/GenBank/DDBJ whole genome shotgun (WGS) entry which is preliminary data.</text>
</comment>
<keyword evidence="6 8" id="KW-0472">Membrane</keyword>
<dbReference type="InterPro" id="IPR008969">
    <property type="entry name" value="CarboxyPept-like_regulatory"/>
</dbReference>
<evidence type="ECO:0000256" key="11">
    <source>
        <dbReference type="SAM" id="SignalP"/>
    </source>
</evidence>
<reference evidence="14 15" key="1">
    <citation type="submission" date="2017-12" db="EMBL/GenBank/DDBJ databases">
        <title>The draft genome sequence of Brumimicrobium saltpan LHR20.</title>
        <authorList>
            <person name="Do Z.-J."/>
            <person name="Luo H.-R."/>
        </authorList>
    </citation>
    <scope>NUCLEOTIDE SEQUENCE [LARGE SCALE GENOMIC DNA]</scope>
    <source>
        <strain evidence="14 15">LHR20</strain>
    </source>
</reference>
<keyword evidence="11" id="KW-0732">Signal</keyword>
<evidence type="ECO:0000256" key="3">
    <source>
        <dbReference type="ARBA" id="ARBA00022452"/>
    </source>
</evidence>
<dbReference type="SUPFAM" id="SSF49464">
    <property type="entry name" value="Carboxypeptidase regulatory domain-like"/>
    <property type="match status" value="1"/>
</dbReference>
<dbReference type="GO" id="GO:0015344">
    <property type="term" value="F:siderophore uptake transmembrane transporter activity"/>
    <property type="evidence" value="ECO:0007669"/>
    <property type="project" value="TreeGrafter"/>
</dbReference>
<protein>
    <submittedName>
        <fullName evidence="14">TonB-dependent receptor</fullName>
    </submittedName>
</protein>
<dbReference type="PROSITE" id="PS52016">
    <property type="entry name" value="TONB_DEPENDENT_REC_3"/>
    <property type="match status" value="1"/>
</dbReference>
<keyword evidence="4 8" id="KW-0812">Transmembrane</keyword>
<dbReference type="PANTHER" id="PTHR30069:SF57">
    <property type="entry name" value="TONB-DEPENDENT RECEPTOR"/>
    <property type="match status" value="1"/>
</dbReference>
<dbReference type="RefSeq" id="WP_101335555.1">
    <property type="nucleotide sequence ID" value="NZ_PJNI01000019.1"/>
</dbReference>
<evidence type="ECO:0000313" key="14">
    <source>
        <dbReference type="EMBL" id="PKR79729.1"/>
    </source>
</evidence>
<evidence type="ECO:0000256" key="5">
    <source>
        <dbReference type="ARBA" id="ARBA00023077"/>
    </source>
</evidence>
<name>A0A2I0QZI1_9FLAO</name>
<dbReference type="GO" id="GO:0044718">
    <property type="term" value="P:siderophore transmembrane transport"/>
    <property type="evidence" value="ECO:0007669"/>
    <property type="project" value="TreeGrafter"/>
</dbReference>
<comment type="subcellular location">
    <subcellularLocation>
        <location evidence="1 8">Cell outer membrane</location>
        <topology evidence="1 8">Multi-pass membrane protein</topology>
    </subcellularLocation>
</comment>
<dbReference type="Pfam" id="PF07715">
    <property type="entry name" value="Plug"/>
    <property type="match status" value="1"/>
</dbReference>
<dbReference type="Pfam" id="PF00593">
    <property type="entry name" value="TonB_dep_Rec_b-barrel"/>
    <property type="match status" value="1"/>
</dbReference>
<dbReference type="InterPro" id="IPR039426">
    <property type="entry name" value="TonB-dep_rcpt-like"/>
</dbReference>
<keyword evidence="15" id="KW-1185">Reference proteome</keyword>
<feature type="domain" description="TonB-dependent receptor plug" evidence="13">
    <location>
        <begin position="125"/>
        <end position="228"/>
    </location>
</feature>
<evidence type="ECO:0000259" key="13">
    <source>
        <dbReference type="Pfam" id="PF07715"/>
    </source>
</evidence>
<evidence type="ECO:0000256" key="7">
    <source>
        <dbReference type="ARBA" id="ARBA00023237"/>
    </source>
</evidence>
<evidence type="ECO:0000259" key="12">
    <source>
        <dbReference type="Pfam" id="PF00593"/>
    </source>
</evidence>
<dbReference type="AlphaFoldDB" id="A0A2I0QZI1"/>
<feature type="region of interest" description="Disordered" evidence="10">
    <location>
        <begin position="762"/>
        <end position="784"/>
    </location>
</feature>
<evidence type="ECO:0000256" key="9">
    <source>
        <dbReference type="RuleBase" id="RU003357"/>
    </source>
</evidence>
<evidence type="ECO:0000256" key="10">
    <source>
        <dbReference type="SAM" id="MobiDB-lite"/>
    </source>
</evidence>
<sequence>MKKILYLSIALFFISSAYGQKKGVITGTVKDKNLQDILIGVLITLQNDTDTLKTRTDLDGKFKFEAPVGKYNLETKYVGYEPFTAFNINISSGNAEVLEIELEDQSEEFGEVTINASKMVKATDMTTPLSTQKLTAEEIKVNPGGNFDVSKVIQVLPGVAGGTSPNRNDIIVRGGGPSENVYYLDGIEIPVLNHFQTQGASGGATGILNVSFIRDVQLTSSAFDSRYDNALASTIVIKQRNGNPDKLSGNFRLSGSEAAATLEGPLGKKTTFMASARRSYLQFLFKLIDLPIRPDYWDFQYKINHKINKKTELNFIGIGAIDNFRLAVPEDADANTEYINRSNPLIKQWNYTVGASLKRLIKNGYFTVALSRNMFFNGADRYANNAIKEGPKLLSLKSHEIENKLRFNVNKFIDGWKISYGLSAQYVKYDLDLFNTIQDELTDSTGTVISPSISFNTASNIDFYKFGAYGHVSKYFLKDKLLLSGGVRSDMNTYTDNGLNPLETISPRLSTAYSFNDKWNISASVGSYFKLPVYTVLGYRDMSGELANKNLDYINSIHYTVGGQYIPKKDLRFTLEAFYKDYRDYPVSLTDSISLANIGTDFSTVGNDTYASTGRGRVYGVEAYVQQKLINRLFYIVSATVYKSEFSGYDGVFRPSTWDYGFVFSTTMGYKFKKNWDLGVKYRVSGGQPYTPFDLSASRQNYLTTGVGVLDYAQLNSERLPIYQQFDIRVDKKINFDNVSLTLFVDIQNLFMFETPRTPNYTFQRNEDNTGFETTDGNPIKSDGSNGIPVILTDPSSTVVPSIGFIFEF</sequence>
<feature type="compositionally biased region" description="Polar residues" evidence="10">
    <location>
        <begin position="762"/>
        <end position="777"/>
    </location>
</feature>
<keyword evidence="14" id="KW-0675">Receptor</keyword>
<dbReference type="Gene3D" id="2.40.170.20">
    <property type="entry name" value="TonB-dependent receptor, beta-barrel domain"/>
    <property type="match status" value="1"/>
</dbReference>
<evidence type="ECO:0000313" key="15">
    <source>
        <dbReference type="Proteomes" id="UP000236654"/>
    </source>
</evidence>
<dbReference type="OrthoDB" id="9804995at2"/>
<comment type="similarity">
    <text evidence="8 9">Belongs to the TonB-dependent receptor family.</text>
</comment>
<organism evidence="14 15">
    <name type="scientific">Brumimicrobium salinarum</name>
    <dbReference type="NCBI Taxonomy" id="2058658"/>
    <lineage>
        <taxon>Bacteria</taxon>
        <taxon>Pseudomonadati</taxon>
        <taxon>Bacteroidota</taxon>
        <taxon>Flavobacteriia</taxon>
        <taxon>Flavobacteriales</taxon>
        <taxon>Crocinitomicaceae</taxon>
        <taxon>Brumimicrobium</taxon>
    </lineage>
</organism>
<keyword evidence="7 8" id="KW-0998">Cell outer membrane</keyword>
<dbReference type="PANTHER" id="PTHR30069">
    <property type="entry name" value="TONB-DEPENDENT OUTER MEMBRANE RECEPTOR"/>
    <property type="match status" value="1"/>
</dbReference>
<accession>A0A2I0QZI1</accession>
<dbReference type="InterPro" id="IPR036942">
    <property type="entry name" value="Beta-barrel_TonB_sf"/>
</dbReference>
<feature type="domain" description="TonB-dependent receptor-like beta-barrel" evidence="12">
    <location>
        <begin position="332"/>
        <end position="750"/>
    </location>
</feature>
<feature type="chain" id="PRO_5014187633" evidence="11">
    <location>
        <begin position="20"/>
        <end position="809"/>
    </location>
</feature>
<dbReference type="GO" id="GO:0009279">
    <property type="term" value="C:cell outer membrane"/>
    <property type="evidence" value="ECO:0007669"/>
    <property type="project" value="UniProtKB-SubCell"/>
</dbReference>
<dbReference type="SUPFAM" id="SSF56935">
    <property type="entry name" value="Porins"/>
    <property type="match status" value="1"/>
</dbReference>
<evidence type="ECO:0000256" key="6">
    <source>
        <dbReference type="ARBA" id="ARBA00023136"/>
    </source>
</evidence>
<gene>
    <name evidence="14" type="ORF">CW751_13470</name>
</gene>
<dbReference type="Pfam" id="PF13715">
    <property type="entry name" value="CarbopepD_reg_2"/>
    <property type="match status" value="1"/>
</dbReference>
<evidence type="ECO:0000256" key="2">
    <source>
        <dbReference type="ARBA" id="ARBA00022448"/>
    </source>
</evidence>
<dbReference type="Proteomes" id="UP000236654">
    <property type="component" value="Unassembled WGS sequence"/>
</dbReference>
<evidence type="ECO:0000256" key="4">
    <source>
        <dbReference type="ARBA" id="ARBA00022692"/>
    </source>
</evidence>
<keyword evidence="3 8" id="KW-1134">Transmembrane beta strand</keyword>
<proteinExistence type="inferred from homology"/>
<evidence type="ECO:0000256" key="8">
    <source>
        <dbReference type="PROSITE-ProRule" id="PRU01360"/>
    </source>
</evidence>